<feature type="transmembrane region" description="Helical" evidence="6">
    <location>
        <begin position="98"/>
        <end position="123"/>
    </location>
</feature>
<keyword evidence="4 6" id="KW-1133">Transmembrane helix</keyword>
<feature type="transmembrane region" description="Helical" evidence="6">
    <location>
        <begin position="349"/>
        <end position="372"/>
    </location>
</feature>
<keyword evidence="3 6" id="KW-0812">Transmembrane</keyword>
<feature type="transmembrane region" description="Helical" evidence="6">
    <location>
        <begin position="58"/>
        <end position="77"/>
    </location>
</feature>
<feature type="transmembrane region" description="Helical" evidence="6">
    <location>
        <begin position="21"/>
        <end position="46"/>
    </location>
</feature>
<feature type="transmembrane region" description="Helical" evidence="6">
    <location>
        <begin position="277"/>
        <end position="296"/>
    </location>
</feature>
<dbReference type="InterPro" id="IPR002797">
    <property type="entry name" value="Polysacc_synth"/>
</dbReference>
<evidence type="ECO:0000256" key="6">
    <source>
        <dbReference type="SAM" id="Phobius"/>
    </source>
</evidence>
<evidence type="ECO:0000256" key="1">
    <source>
        <dbReference type="ARBA" id="ARBA00004651"/>
    </source>
</evidence>
<gene>
    <name evidence="7" type="ORF">I4641_05630</name>
</gene>
<feature type="transmembrane region" description="Helical" evidence="6">
    <location>
        <begin position="233"/>
        <end position="250"/>
    </location>
</feature>
<organism evidence="7 8">
    <name type="scientific">Waterburya agarophytonicola KI4</name>
    <dbReference type="NCBI Taxonomy" id="2874699"/>
    <lineage>
        <taxon>Bacteria</taxon>
        <taxon>Bacillati</taxon>
        <taxon>Cyanobacteriota</taxon>
        <taxon>Cyanophyceae</taxon>
        <taxon>Pleurocapsales</taxon>
        <taxon>Hyellaceae</taxon>
        <taxon>Waterburya</taxon>
        <taxon>Waterburya agarophytonicola</taxon>
    </lineage>
</organism>
<dbReference type="PANTHER" id="PTHR30250:SF11">
    <property type="entry name" value="O-ANTIGEN TRANSPORTER-RELATED"/>
    <property type="match status" value="1"/>
</dbReference>
<dbReference type="InterPro" id="IPR050833">
    <property type="entry name" value="Poly_Biosynth_Transport"/>
</dbReference>
<comment type="subcellular location">
    <subcellularLocation>
        <location evidence="1">Cell membrane</location>
        <topology evidence="1">Multi-pass membrane protein</topology>
    </subcellularLocation>
</comment>
<feature type="transmembrane region" description="Helical" evidence="6">
    <location>
        <begin position="189"/>
        <end position="213"/>
    </location>
</feature>
<proteinExistence type="predicted"/>
<protein>
    <submittedName>
        <fullName evidence="7">Flippase</fullName>
    </submittedName>
</protein>
<dbReference type="PANTHER" id="PTHR30250">
    <property type="entry name" value="PST FAMILY PREDICTED COLANIC ACID TRANSPORTER"/>
    <property type="match status" value="1"/>
</dbReference>
<feature type="transmembrane region" description="Helical" evidence="6">
    <location>
        <begin position="158"/>
        <end position="183"/>
    </location>
</feature>
<dbReference type="EMBL" id="JADWDC010000009">
    <property type="protein sequence ID" value="MCC0176458.1"/>
    <property type="molecule type" value="Genomic_DNA"/>
</dbReference>
<feature type="transmembrane region" description="Helical" evidence="6">
    <location>
        <begin position="317"/>
        <end position="337"/>
    </location>
</feature>
<name>A0A964FGF4_9CYAN</name>
<evidence type="ECO:0000256" key="4">
    <source>
        <dbReference type="ARBA" id="ARBA00022989"/>
    </source>
</evidence>
<dbReference type="Pfam" id="PF01943">
    <property type="entry name" value="Polysacc_synt"/>
    <property type="match status" value="1"/>
</dbReference>
<dbReference type="RefSeq" id="WP_229639496.1">
    <property type="nucleotide sequence ID" value="NZ_JADWDC010000009.1"/>
</dbReference>
<comment type="caution">
    <text evidence="7">The sequence shown here is derived from an EMBL/GenBank/DDBJ whole genome shotgun (WGS) entry which is preliminary data.</text>
</comment>
<dbReference type="CDD" id="cd13128">
    <property type="entry name" value="MATE_Wzx_like"/>
    <property type="match status" value="1"/>
</dbReference>
<feature type="transmembrane region" description="Helical" evidence="6">
    <location>
        <begin position="404"/>
        <end position="424"/>
    </location>
</feature>
<keyword evidence="5 6" id="KW-0472">Membrane</keyword>
<keyword evidence="8" id="KW-1185">Reference proteome</keyword>
<dbReference type="Proteomes" id="UP000729733">
    <property type="component" value="Unassembled WGS sequence"/>
</dbReference>
<feature type="transmembrane region" description="Helical" evidence="6">
    <location>
        <begin position="379"/>
        <end position="398"/>
    </location>
</feature>
<sequence length="443" mass="48191">MAKFLTSWVPQKLKNRLFKSFAGVMGLKIAASGLGFILNIFLARFLGVADFGVYTYALAWRDLLIIPALLGLDTLIVREVAVYRTKSAWGLLGGILRWSNFVVLGSSISIALIAIAIVANLNLEVQSQMFLPFCLAMSLLPTSALRNVRLAAMQGLKLVFMGLLPEMIFVPVLVMGISGAWYLLSDRHLTASMVLGSRIIATLITLLIGIYLLQKNLPQEVKQAQREYDIKVWRSKLLPFMLLGGMYVITSRSDTLMLGTIIGAEASGLYSPVIRGVQLLAFVLTAVNSVLSPNIAGLYAQNKKLEMQQVVTQSSRIMLLVSLPLAAFFIFGGHWYLSLFGAEFTQARSALSILCLGQLFSIASGSVGVLLTMTGNEKFNLIASTLNVLSNIVLNWFWIPLWGLSGAAAATAVSTVLVNIFKVISVRQQIGIDSTALGKFSSL</sequence>
<evidence type="ECO:0000313" key="7">
    <source>
        <dbReference type="EMBL" id="MCC0176458.1"/>
    </source>
</evidence>
<evidence type="ECO:0000313" key="8">
    <source>
        <dbReference type="Proteomes" id="UP000729733"/>
    </source>
</evidence>
<evidence type="ECO:0000256" key="2">
    <source>
        <dbReference type="ARBA" id="ARBA00022475"/>
    </source>
</evidence>
<dbReference type="GO" id="GO:0005886">
    <property type="term" value="C:plasma membrane"/>
    <property type="evidence" value="ECO:0007669"/>
    <property type="project" value="UniProtKB-SubCell"/>
</dbReference>
<keyword evidence="2" id="KW-1003">Cell membrane</keyword>
<evidence type="ECO:0000256" key="3">
    <source>
        <dbReference type="ARBA" id="ARBA00022692"/>
    </source>
</evidence>
<accession>A0A964FGF4</accession>
<dbReference type="AlphaFoldDB" id="A0A964FGF4"/>
<feature type="transmembrane region" description="Helical" evidence="6">
    <location>
        <begin position="129"/>
        <end position="146"/>
    </location>
</feature>
<reference evidence="7" key="1">
    <citation type="journal article" date="2021" name="Antonie Van Leeuwenhoek">
        <title>Draft genome and description of Waterburya agarophytonicola gen. nov. sp. nov. (Pleurocapsales, Cyanobacteria): a seaweed symbiont.</title>
        <authorList>
            <person name="Bonthond G."/>
            <person name="Shalygin S."/>
            <person name="Bayer T."/>
            <person name="Weinberger F."/>
        </authorList>
    </citation>
    <scope>NUCLEOTIDE SEQUENCE</scope>
    <source>
        <strain evidence="7">KI4</strain>
    </source>
</reference>
<evidence type="ECO:0000256" key="5">
    <source>
        <dbReference type="ARBA" id="ARBA00023136"/>
    </source>
</evidence>